<dbReference type="Proteomes" id="UP000002964">
    <property type="component" value="Unassembled WGS sequence"/>
</dbReference>
<reference evidence="3" key="1">
    <citation type="submission" date="2011-06" db="EMBL/GenBank/DDBJ databases">
        <authorList>
            <consortium name="US DOE Joint Genome Institute (JGI-PGF)"/>
            <person name="Lucas S."/>
            <person name="Han J."/>
            <person name="Lapidus A."/>
            <person name="Cheng J.-F."/>
            <person name="Goodwin L."/>
            <person name="Pitluck S."/>
            <person name="Peters L."/>
            <person name="Land M.L."/>
            <person name="Hauser L."/>
            <person name="Vogl K."/>
            <person name="Liu Z."/>
            <person name="Overmann J."/>
            <person name="Frigaard N.-U."/>
            <person name="Bryant D.A."/>
            <person name="Woyke T.J."/>
        </authorList>
    </citation>
    <scope>NUCLEOTIDE SEQUENCE [LARGE SCALE GENOMIC DNA]</scope>
    <source>
        <strain evidence="3">970</strain>
    </source>
</reference>
<feature type="domain" description="NolW-like" evidence="1">
    <location>
        <begin position="44"/>
        <end position="98"/>
    </location>
</feature>
<reference evidence="2 3" key="2">
    <citation type="submission" date="2011-11" db="EMBL/GenBank/DDBJ databases">
        <authorList>
            <consortium name="US DOE Joint Genome Institute"/>
            <person name="Lucas S."/>
            <person name="Han J."/>
            <person name="Lapidus A."/>
            <person name="Cheng J.-F."/>
            <person name="Goodwin L."/>
            <person name="Pitluck S."/>
            <person name="Peters L."/>
            <person name="Ovchinnikova G."/>
            <person name="Zhang X."/>
            <person name="Detter J.C."/>
            <person name="Han C."/>
            <person name="Tapia R."/>
            <person name="Land M."/>
            <person name="Hauser L."/>
            <person name="Kyrpides N."/>
            <person name="Ivanova N."/>
            <person name="Pagani I."/>
            <person name="Vogl K."/>
            <person name="Liu Z."/>
            <person name="Overmann J."/>
            <person name="Frigaard N.-U."/>
            <person name="Bryant D."/>
            <person name="Woyke T."/>
        </authorList>
    </citation>
    <scope>NUCLEOTIDE SEQUENCE [LARGE SCALE GENOMIC DNA]</scope>
    <source>
        <strain evidence="2 3">970</strain>
    </source>
</reference>
<evidence type="ECO:0000259" key="1">
    <source>
        <dbReference type="Pfam" id="PF03958"/>
    </source>
</evidence>
<keyword evidence="3" id="KW-1185">Reference proteome</keyword>
<dbReference type="InterPro" id="IPR005644">
    <property type="entry name" value="NolW-like"/>
</dbReference>
<gene>
    <name evidence="2" type="ORF">Thi970DRAFT_03024</name>
</gene>
<dbReference type="EMBL" id="JH603169">
    <property type="protein sequence ID" value="EIC22742.1"/>
    <property type="molecule type" value="Genomic_DNA"/>
</dbReference>
<accession>H8Z2P9</accession>
<dbReference type="STRING" id="631362.Thi970DRAFT_03024"/>
<evidence type="ECO:0000313" key="3">
    <source>
        <dbReference type="Proteomes" id="UP000002964"/>
    </source>
</evidence>
<organism evidence="2 3">
    <name type="scientific">Thiorhodovibrio frisius</name>
    <dbReference type="NCBI Taxonomy" id="631362"/>
    <lineage>
        <taxon>Bacteria</taxon>
        <taxon>Pseudomonadati</taxon>
        <taxon>Pseudomonadota</taxon>
        <taxon>Gammaproteobacteria</taxon>
        <taxon>Chromatiales</taxon>
        <taxon>Chromatiaceae</taxon>
        <taxon>Thiorhodovibrio</taxon>
    </lineage>
</organism>
<name>H8Z2P9_9GAMM</name>
<dbReference type="Pfam" id="PF03958">
    <property type="entry name" value="Secretin_N"/>
    <property type="match status" value="1"/>
</dbReference>
<sequence>MNIRTSRRGWAGWPGLLGLCLGLLMTASSIPLARAADGRDFAYLPVYSQPAEDLLEVLRPMAGGGSVMAHGNQIIVHGTQAEIATVSEALERLDQPARRLMIEVRVAENSVGQRSGQHLSGSWQRTDGRDQVRINAGAREIHTQRQGDMVQRVQTLDGRPALIRTGQWRPVANAVANPVGVFVEQGYQSIDTGFYALPRAHGDEVTVELYQQDEQALPNGRMRGGSARTQVRGYLGEWLDVGGQQQFEEEGVRRWSTQNQGERHLQMRVRALD</sequence>
<dbReference type="OrthoDB" id="5608150at2"/>
<protein>
    <submittedName>
        <fullName evidence="2">Type II secretory pathway, component PulD</fullName>
    </submittedName>
</protein>
<dbReference type="AlphaFoldDB" id="H8Z2P9"/>
<dbReference type="eggNOG" id="COG4796">
    <property type="taxonomic scope" value="Bacteria"/>
</dbReference>
<evidence type="ECO:0000313" key="2">
    <source>
        <dbReference type="EMBL" id="EIC22742.1"/>
    </source>
</evidence>
<proteinExistence type="predicted"/>
<dbReference type="RefSeq" id="WP_009149749.1">
    <property type="nucleotide sequence ID" value="NZ_CP121471.1"/>
</dbReference>
<dbReference type="HOGENOM" id="CLU_084459_0_0_6"/>